<proteinExistence type="predicted"/>
<evidence type="ECO:0000313" key="2">
    <source>
        <dbReference type="Proteomes" id="UP000741013"/>
    </source>
</evidence>
<gene>
    <name evidence="1" type="ORF">JOM49_006991</name>
</gene>
<dbReference type="EMBL" id="JAGGMS010000001">
    <property type="protein sequence ID" value="MBP2185465.1"/>
    <property type="molecule type" value="Genomic_DNA"/>
</dbReference>
<dbReference type="Proteomes" id="UP000741013">
    <property type="component" value="Unassembled WGS sequence"/>
</dbReference>
<evidence type="ECO:0000313" key="1">
    <source>
        <dbReference type="EMBL" id="MBP2185465.1"/>
    </source>
</evidence>
<accession>A0ABS4Q2Y5</accession>
<dbReference type="RefSeq" id="WP_209668351.1">
    <property type="nucleotide sequence ID" value="NZ_JAGGMS010000001.1"/>
</dbReference>
<organism evidence="1 2">
    <name type="scientific">Amycolatopsis magusensis</name>
    <dbReference type="NCBI Taxonomy" id="882444"/>
    <lineage>
        <taxon>Bacteria</taxon>
        <taxon>Bacillati</taxon>
        <taxon>Actinomycetota</taxon>
        <taxon>Actinomycetes</taxon>
        <taxon>Pseudonocardiales</taxon>
        <taxon>Pseudonocardiaceae</taxon>
        <taxon>Amycolatopsis</taxon>
    </lineage>
</organism>
<protein>
    <recommendedName>
        <fullName evidence="3">Lasso RiPP family leader peptide-containing protein</fullName>
    </recommendedName>
</protein>
<comment type="caution">
    <text evidence="1">The sequence shown here is derived from an EMBL/GenBank/DDBJ whole genome shotgun (WGS) entry which is preliminary data.</text>
</comment>
<keyword evidence="2" id="KW-1185">Reference proteome</keyword>
<evidence type="ECO:0008006" key="3">
    <source>
        <dbReference type="Google" id="ProtNLM"/>
    </source>
</evidence>
<name>A0ABS4Q2Y5_9PSEU</name>
<sequence length="61" mass="6726">MQDNTMQPAQAAEGRADYEPPALAKYEAPMMCNVGGYAYLTTGCGFNFFEWPAQHSNCGSW</sequence>
<reference evidence="1 2" key="1">
    <citation type="submission" date="2021-03" db="EMBL/GenBank/DDBJ databases">
        <title>Sequencing the genomes of 1000 actinobacteria strains.</title>
        <authorList>
            <person name="Klenk H.-P."/>
        </authorList>
    </citation>
    <scope>NUCLEOTIDE SEQUENCE [LARGE SCALE GENOMIC DNA]</scope>
    <source>
        <strain evidence="1 2">DSM 45510</strain>
    </source>
</reference>